<dbReference type="Proteomes" id="UP000774326">
    <property type="component" value="Unassembled WGS sequence"/>
</dbReference>
<evidence type="ECO:0000313" key="1">
    <source>
        <dbReference type="EMBL" id="KAH3684192.1"/>
    </source>
</evidence>
<protein>
    <submittedName>
        <fullName evidence="1">Uncharacterized protein</fullName>
    </submittedName>
</protein>
<sequence>MNLTSWTARINIPLLPTFPKPTKIEDVSFWDKIKYINSSSDKKSNSVSDSSQLLKFGTNGEIFMASDTAIQVWDWVRSAIQTRELETVSHKLPLDTKNSERLRDDTLQLHLVASSSEVIDRTKAKIVDYHPIEIKQDRNYYKMLVVTQNISTREITLIISEFGQLFPSEINSNGRNQILVIPPGSGNEPPYTIATSERFACVSSYGNLTIFDIEGRNPLKLELHSQSKNNTPLFDMTANKLIYISENSTGTPSFGTLELIVSQDAATISQTFLDNIESMSVKSIARALRLRNSKSSEIKASLLKMIRDSSQNFIRKGQIENEDSMQTLHFIDLDSGLSLGAFKPFNGVSKISICPYNPFHMVTVSKSGDMIYKWDLTNAPKKIVLLHFEMTRLNDSIVSEIAWSSMNNIQLLFKSPEVIMNINFLDSNTNWLLQTSFSQILPIYPCSDKSFLMAAHGSVVDLIDLTTGVISSQFKIPELLPKMLLPSYIPLKPMEEIIVRETMSVIGQSKSKESKLSRLEYHSFNKAPIFPGEVQIIAEPGTPQRSETSFWSEYYKSSDYLHRSEEVLSNTGVSVEILAEASISYELDTAMKT</sequence>
<accession>A0A9P8Q6X3</accession>
<reference evidence="1" key="2">
    <citation type="submission" date="2021-01" db="EMBL/GenBank/DDBJ databases">
        <authorList>
            <person name="Schikora-Tamarit M.A."/>
        </authorList>
    </citation>
    <scope>NUCLEOTIDE SEQUENCE</scope>
    <source>
        <strain evidence="1">CBS2887</strain>
    </source>
</reference>
<gene>
    <name evidence="1" type="ORF">WICPIJ_004835</name>
</gene>
<proteinExistence type="predicted"/>
<comment type="caution">
    <text evidence="1">The sequence shown here is derived from an EMBL/GenBank/DDBJ whole genome shotgun (WGS) entry which is preliminary data.</text>
</comment>
<name>A0A9P8Q6X3_WICPI</name>
<keyword evidence="2" id="KW-1185">Reference proteome</keyword>
<dbReference type="AlphaFoldDB" id="A0A9P8Q6X3"/>
<dbReference type="SUPFAM" id="SSF69322">
    <property type="entry name" value="Tricorn protease domain 2"/>
    <property type="match status" value="1"/>
</dbReference>
<evidence type="ECO:0000313" key="2">
    <source>
        <dbReference type="Proteomes" id="UP000774326"/>
    </source>
</evidence>
<dbReference type="EMBL" id="JAEUBG010002673">
    <property type="protein sequence ID" value="KAH3684192.1"/>
    <property type="molecule type" value="Genomic_DNA"/>
</dbReference>
<dbReference type="OrthoDB" id="4089169at2759"/>
<organism evidence="1 2">
    <name type="scientific">Wickerhamomyces pijperi</name>
    <name type="common">Yeast</name>
    <name type="synonym">Pichia pijperi</name>
    <dbReference type="NCBI Taxonomy" id="599730"/>
    <lineage>
        <taxon>Eukaryota</taxon>
        <taxon>Fungi</taxon>
        <taxon>Dikarya</taxon>
        <taxon>Ascomycota</taxon>
        <taxon>Saccharomycotina</taxon>
        <taxon>Saccharomycetes</taxon>
        <taxon>Phaffomycetales</taxon>
        <taxon>Wickerhamomycetaceae</taxon>
        <taxon>Wickerhamomyces</taxon>
    </lineage>
</organism>
<reference evidence="1" key="1">
    <citation type="journal article" date="2021" name="Open Biol.">
        <title>Shared evolutionary footprints suggest mitochondrial oxidative damage underlies multiple complex I losses in fungi.</title>
        <authorList>
            <person name="Schikora-Tamarit M.A."/>
            <person name="Marcet-Houben M."/>
            <person name="Nosek J."/>
            <person name="Gabaldon T."/>
        </authorList>
    </citation>
    <scope>NUCLEOTIDE SEQUENCE</scope>
    <source>
        <strain evidence="1">CBS2887</strain>
    </source>
</reference>